<dbReference type="PROSITE" id="PS50801">
    <property type="entry name" value="STAS"/>
    <property type="match status" value="1"/>
</dbReference>
<comment type="caution">
    <text evidence="5">The sequence shown here is derived from an EMBL/GenBank/DDBJ whole genome shotgun (WGS) entry which is preliminary data.</text>
</comment>
<evidence type="ECO:0000256" key="1">
    <source>
        <dbReference type="ARBA" id="ARBA00009013"/>
    </source>
</evidence>
<keyword evidence="3" id="KW-0812">Transmembrane</keyword>
<dbReference type="EMBL" id="VFPQ01000001">
    <property type="protein sequence ID" value="TQM73928.1"/>
    <property type="molecule type" value="Genomic_DNA"/>
</dbReference>
<dbReference type="Pfam" id="PF01740">
    <property type="entry name" value="STAS"/>
    <property type="match status" value="1"/>
</dbReference>
<sequence length="112" mass="12292">MEPQADCTVLYLSGEIDTFVAPRIRECIADVWARSSTPLVIIDLSGVTFCDAAGIRALLFALKIMRMSGRRLVLSGVSERMAMLLRVSGVQDEFEVHDSVEQVLFADADLGD</sequence>
<dbReference type="NCBIfam" id="TIGR00377">
    <property type="entry name" value="ant_ant_sig"/>
    <property type="match status" value="1"/>
</dbReference>
<feature type="transmembrane region" description="Helical" evidence="3">
    <location>
        <begin position="39"/>
        <end position="62"/>
    </location>
</feature>
<comment type="similarity">
    <text evidence="1 2">Belongs to the anti-sigma-factor antagonist family.</text>
</comment>
<organism evidence="5 6">
    <name type="scientific">Thermopolyspora flexuosa</name>
    <dbReference type="NCBI Taxonomy" id="103836"/>
    <lineage>
        <taxon>Bacteria</taxon>
        <taxon>Bacillati</taxon>
        <taxon>Actinomycetota</taxon>
        <taxon>Actinomycetes</taxon>
        <taxon>Streptosporangiales</taxon>
        <taxon>Streptosporangiaceae</taxon>
        <taxon>Thermopolyspora</taxon>
    </lineage>
</organism>
<evidence type="ECO:0000313" key="5">
    <source>
        <dbReference type="EMBL" id="TQM73928.1"/>
    </source>
</evidence>
<dbReference type="InterPro" id="IPR003658">
    <property type="entry name" value="Anti-sigma_ant"/>
</dbReference>
<protein>
    <recommendedName>
        <fullName evidence="2">Anti-sigma factor antagonist</fullName>
    </recommendedName>
</protein>
<dbReference type="PANTHER" id="PTHR33495">
    <property type="entry name" value="ANTI-SIGMA FACTOR ANTAGONIST TM_1081-RELATED-RELATED"/>
    <property type="match status" value="1"/>
</dbReference>
<feature type="domain" description="STAS" evidence="4">
    <location>
        <begin position="1"/>
        <end position="107"/>
    </location>
</feature>
<proteinExistence type="inferred from homology"/>
<dbReference type="SUPFAM" id="SSF52091">
    <property type="entry name" value="SpoIIaa-like"/>
    <property type="match status" value="1"/>
</dbReference>
<dbReference type="Gene3D" id="3.30.750.24">
    <property type="entry name" value="STAS domain"/>
    <property type="match status" value="1"/>
</dbReference>
<dbReference type="InterPro" id="IPR036513">
    <property type="entry name" value="STAS_dom_sf"/>
</dbReference>
<keyword evidence="6" id="KW-1185">Reference proteome</keyword>
<evidence type="ECO:0000256" key="3">
    <source>
        <dbReference type="SAM" id="Phobius"/>
    </source>
</evidence>
<reference evidence="5 6" key="1">
    <citation type="submission" date="2019-06" db="EMBL/GenBank/DDBJ databases">
        <title>Sequencing the genomes of 1000 actinobacteria strains.</title>
        <authorList>
            <person name="Klenk H.-P."/>
        </authorList>
    </citation>
    <scope>NUCLEOTIDE SEQUENCE [LARGE SCALE GENOMIC DNA]</scope>
    <source>
        <strain evidence="5 6">DSM 43186</strain>
    </source>
</reference>
<dbReference type="CDD" id="cd07043">
    <property type="entry name" value="STAS_anti-anti-sigma_factors"/>
    <property type="match status" value="1"/>
</dbReference>
<dbReference type="Proteomes" id="UP000319213">
    <property type="component" value="Unassembled WGS sequence"/>
</dbReference>
<dbReference type="InterPro" id="IPR002645">
    <property type="entry name" value="STAS_dom"/>
</dbReference>
<dbReference type="GO" id="GO:0043856">
    <property type="term" value="F:anti-sigma factor antagonist activity"/>
    <property type="evidence" value="ECO:0007669"/>
    <property type="project" value="InterPro"/>
</dbReference>
<keyword evidence="3" id="KW-1133">Transmembrane helix</keyword>
<keyword evidence="3" id="KW-0472">Membrane</keyword>
<dbReference type="AlphaFoldDB" id="A0A543ITM2"/>
<evidence type="ECO:0000259" key="4">
    <source>
        <dbReference type="PROSITE" id="PS50801"/>
    </source>
</evidence>
<name>A0A543ITM2_9ACTN</name>
<dbReference type="RefSeq" id="WP_170198687.1">
    <property type="nucleotide sequence ID" value="NZ_BMPV01000008.1"/>
</dbReference>
<gene>
    <name evidence="5" type="ORF">FHX40_0586</name>
</gene>
<accession>A0A543ITM2</accession>
<evidence type="ECO:0000256" key="2">
    <source>
        <dbReference type="RuleBase" id="RU003749"/>
    </source>
</evidence>
<evidence type="ECO:0000313" key="6">
    <source>
        <dbReference type="Proteomes" id="UP000319213"/>
    </source>
</evidence>